<dbReference type="Pfam" id="PF00155">
    <property type="entry name" value="Aminotran_1_2"/>
    <property type="match status" value="1"/>
</dbReference>
<keyword evidence="2 6" id="KW-0032">Aminotransferase</keyword>
<dbReference type="GO" id="GO:0008483">
    <property type="term" value="F:transaminase activity"/>
    <property type="evidence" value="ECO:0007669"/>
    <property type="project" value="UniProtKB-KW"/>
</dbReference>
<dbReference type="CDD" id="cd00609">
    <property type="entry name" value="AAT_like"/>
    <property type="match status" value="1"/>
</dbReference>
<dbReference type="InterPro" id="IPR015422">
    <property type="entry name" value="PyrdxlP-dep_Trfase_small"/>
</dbReference>
<reference evidence="6 7" key="1">
    <citation type="journal article" date="2019" name="Int. J. Syst. Evol. Microbiol.">
        <title>The Global Catalogue of Microorganisms (GCM) 10K type strain sequencing project: providing services to taxonomists for standard genome sequencing and annotation.</title>
        <authorList>
            <consortium name="The Broad Institute Genomics Platform"/>
            <consortium name="The Broad Institute Genome Sequencing Center for Infectious Disease"/>
            <person name="Wu L."/>
            <person name="Ma J."/>
        </authorList>
    </citation>
    <scope>NUCLEOTIDE SEQUENCE [LARGE SCALE GENOMIC DNA]</scope>
    <source>
        <strain evidence="6 7">JCM 14588</strain>
    </source>
</reference>
<dbReference type="Gene3D" id="3.40.640.10">
    <property type="entry name" value="Type I PLP-dependent aspartate aminotransferase-like (Major domain)"/>
    <property type="match status" value="1"/>
</dbReference>
<keyword evidence="3" id="KW-0808">Transferase</keyword>
<dbReference type="Gene3D" id="3.90.1150.10">
    <property type="entry name" value="Aspartate Aminotransferase, domain 1"/>
    <property type="match status" value="1"/>
</dbReference>
<evidence type="ECO:0000313" key="6">
    <source>
        <dbReference type="EMBL" id="GAA1551903.1"/>
    </source>
</evidence>
<dbReference type="PANTHER" id="PTHR43807:SF20">
    <property type="entry name" value="FI04487P"/>
    <property type="match status" value="1"/>
</dbReference>
<evidence type="ECO:0000313" key="7">
    <source>
        <dbReference type="Proteomes" id="UP001501288"/>
    </source>
</evidence>
<evidence type="ECO:0000259" key="5">
    <source>
        <dbReference type="Pfam" id="PF00155"/>
    </source>
</evidence>
<comment type="cofactor">
    <cofactor evidence="1">
        <name>pyridoxal 5'-phosphate</name>
        <dbReference type="ChEBI" id="CHEBI:597326"/>
    </cofactor>
</comment>
<dbReference type="Proteomes" id="UP001501288">
    <property type="component" value="Unassembled WGS sequence"/>
</dbReference>
<dbReference type="InterPro" id="IPR051326">
    <property type="entry name" value="Kynurenine-oxoglutarate_AT"/>
</dbReference>
<dbReference type="EMBL" id="BAAANV010000066">
    <property type="protein sequence ID" value="GAA1551903.1"/>
    <property type="molecule type" value="Genomic_DNA"/>
</dbReference>
<name>A0ABN2C365_9MICO</name>
<organism evidence="6 7">
    <name type="scientific">Dermacoccus barathri</name>
    <dbReference type="NCBI Taxonomy" id="322601"/>
    <lineage>
        <taxon>Bacteria</taxon>
        <taxon>Bacillati</taxon>
        <taxon>Actinomycetota</taxon>
        <taxon>Actinomycetes</taxon>
        <taxon>Micrococcales</taxon>
        <taxon>Dermacoccaceae</taxon>
        <taxon>Dermacoccus</taxon>
    </lineage>
</organism>
<dbReference type="InterPro" id="IPR004839">
    <property type="entry name" value="Aminotransferase_I/II_large"/>
</dbReference>
<dbReference type="InterPro" id="IPR015424">
    <property type="entry name" value="PyrdxlP-dep_Trfase"/>
</dbReference>
<keyword evidence="7" id="KW-1185">Reference proteome</keyword>
<evidence type="ECO:0000256" key="3">
    <source>
        <dbReference type="ARBA" id="ARBA00022679"/>
    </source>
</evidence>
<dbReference type="PANTHER" id="PTHR43807">
    <property type="entry name" value="FI04487P"/>
    <property type="match status" value="1"/>
</dbReference>
<sequence>MPVGYGEAMTGKRSSITAPAGGTIFARMTQLATETGAVNLGQGFPDSDGPATVRDTAIEAINGGHNQYPPARGTGELLAAIARHQQRWYGIELDPASEILVTTGATEAIAASVLSLVSPGDEVVMFEPYYDSYAAMVERAGGVRRTVPLRFPDFAVDEAALEAAFSERTAVVLLNTPHNPTGKVFTREELAFIGELATRHDAIVMCDEVYEHLAFAPHEHVPMATLPGMAERTLTFGSGGKTFNTTGWKIGWVTGPADLVAVVNGAKQYVTFGTGTPLQLGIASGLEMSDDFFTGLREDMALRRDVLADGLRAADFDVVVPQGGYFVLADAAPHGVTDAEQYALELPEAAGVVAVPASVFCDDAEASGMASVMRFAFCKKRSTIDEAVTRLVDTYGQRA</sequence>
<protein>
    <submittedName>
        <fullName evidence="6">Pyridoxal phosphate-dependent aminotransferase</fullName>
    </submittedName>
</protein>
<accession>A0ABN2C365</accession>
<evidence type="ECO:0000256" key="4">
    <source>
        <dbReference type="ARBA" id="ARBA00022898"/>
    </source>
</evidence>
<dbReference type="SUPFAM" id="SSF53383">
    <property type="entry name" value="PLP-dependent transferases"/>
    <property type="match status" value="1"/>
</dbReference>
<evidence type="ECO:0000256" key="2">
    <source>
        <dbReference type="ARBA" id="ARBA00022576"/>
    </source>
</evidence>
<keyword evidence="4" id="KW-0663">Pyridoxal phosphate</keyword>
<feature type="domain" description="Aminotransferase class I/classII large" evidence="5">
    <location>
        <begin position="38"/>
        <end position="391"/>
    </location>
</feature>
<proteinExistence type="predicted"/>
<comment type="caution">
    <text evidence="6">The sequence shown here is derived from an EMBL/GenBank/DDBJ whole genome shotgun (WGS) entry which is preliminary data.</text>
</comment>
<gene>
    <name evidence="6" type="ORF">GCM10009762_25830</name>
</gene>
<dbReference type="InterPro" id="IPR015421">
    <property type="entry name" value="PyrdxlP-dep_Trfase_major"/>
</dbReference>
<evidence type="ECO:0000256" key="1">
    <source>
        <dbReference type="ARBA" id="ARBA00001933"/>
    </source>
</evidence>